<dbReference type="Pfam" id="PF17917">
    <property type="entry name" value="RT_RNaseH"/>
    <property type="match status" value="1"/>
</dbReference>
<dbReference type="PANTHER" id="PTHR37984">
    <property type="entry name" value="PROTEIN CBG26694"/>
    <property type="match status" value="1"/>
</dbReference>
<dbReference type="Gene3D" id="1.10.340.70">
    <property type="match status" value="1"/>
</dbReference>
<dbReference type="InterPro" id="IPR041373">
    <property type="entry name" value="RT_RNaseH"/>
</dbReference>
<dbReference type="Gene3D" id="3.30.70.270">
    <property type="match status" value="1"/>
</dbReference>
<keyword evidence="2" id="KW-0548">Nucleotidyltransferase</keyword>
<dbReference type="InterPro" id="IPR043128">
    <property type="entry name" value="Rev_trsase/Diguanyl_cyclase"/>
</dbReference>
<dbReference type="SUPFAM" id="SSF56672">
    <property type="entry name" value="DNA/RNA polymerases"/>
    <property type="match status" value="1"/>
</dbReference>
<dbReference type="InterPro" id="IPR043502">
    <property type="entry name" value="DNA/RNA_pol_sf"/>
</dbReference>
<comment type="caution">
    <text evidence="9">The sequence shown here is derived from an EMBL/GenBank/DDBJ whole genome shotgun (WGS) entry which is preliminary data.</text>
</comment>
<name>A0ABQ5KID0_9EUKA</name>
<dbReference type="InterPro" id="IPR050951">
    <property type="entry name" value="Retrovirus_Pol_polyprotein"/>
</dbReference>
<evidence type="ECO:0000313" key="9">
    <source>
        <dbReference type="EMBL" id="GKT31671.1"/>
    </source>
</evidence>
<sequence>MKVVHEEVAATTLCPGRTKPTTRDMSLGGLCLDLSFQFRDQRRTYHRPICTGTVFSVSSLEFLGREVSEEGIRPAESRIQDLKELQPPKSKSQVRSVLGLFNFFRNFVKDYSTHAAPLQELTSKKAVFSWTTHHQKSFDEIKRAICKRTLLSFINFEEKIILQTDESDKAIGGILYQPGSEGNPRVVMFMSKALSSREQRWSTNEKEAFAIKYCIERCEHYLRGTKFELRTDHANLLYMHKAKSSKVQRWWTYLADFDFNILHVKGKSNVVADGLLRVGCEISSKHLCVSLSDLSDDFINMQKHFKSEEKEAYTVEEGFLVDKMGRKVIPQARVDLKKKVFEKFHCATVGHHGSSLTQFKIQAADISWPSIASDIRDWIKECPTCAKLKAGKPKNVSRLRSNFESPFQTICVDSVGPFPQSKSGYEYIIVMTDRFSRWTELCPAKSTSSNGAVERVNREIKRHLLALIHDTLDREDWDMGIPIIQNIINHTPHSATKCKPIDLIMGKRSENSLIADYTAAREESKAELPQNKQDVDEFVKELTENIKMCKERALFFEKREREHKVSHIIATGTYVLIRKFPPPKKLEFAWEGPYIVITKTREEVISSNILDSFSLEYLEEAGEEEFFVSNA</sequence>
<evidence type="ECO:0000313" key="10">
    <source>
        <dbReference type="Proteomes" id="UP001057375"/>
    </source>
</evidence>
<dbReference type="Proteomes" id="UP001057375">
    <property type="component" value="Unassembled WGS sequence"/>
</dbReference>
<evidence type="ECO:0000256" key="5">
    <source>
        <dbReference type="ARBA" id="ARBA00022801"/>
    </source>
</evidence>
<evidence type="ECO:0000256" key="1">
    <source>
        <dbReference type="ARBA" id="ARBA00022679"/>
    </source>
</evidence>
<evidence type="ECO:0000256" key="2">
    <source>
        <dbReference type="ARBA" id="ARBA00022695"/>
    </source>
</evidence>
<dbReference type="InterPro" id="IPR036397">
    <property type="entry name" value="RNaseH_sf"/>
</dbReference>
<dbReference type="Pfam" id="PF17921">
    <property type="entry name" value="Integrase_H2C2"/>
    <property type="match status" value="1"/>
</dbReference>
<keyword evidence="5" id="KW-0378">Hydrolase</keyword>
<evidence type="ECO:0000256" key="4">
    <source>
        <dbReference type="ARBA" id="ARBA00022759"/>
    </source>
</evidence>
<gene>
    <name evidence="9" type="ORF">ADUPG1_006054</name>
</gene>
<protein>
    <submittedName>
        <fullName evidence="9">DDE-type integrase/transposase/recombinase</fullName>
    </submittedName>
</protein>
<keyword evidence="10" id="KW-1185">Reference proteome</keyword>
<organism evidence="9 10">
    <name type="scientific">Aduncisulcus paluster</name>
    <dbReference type="NCBI Taxonomy" id="2918883"/>
    <lineage>
        <taxon>Eukaryota</taxon>
        <taxon>Metamonada</taxon>
        <taxon>Carpediemonas-like organisms</taxon>
        <taxon>Aduncisulcus</taxon>
    </lineage>
</organism>
<accession>A0ABQ5KID0</accession>
<dbReference type="Gene3D" id="3.10.20.370">
    <property type="match status" value="1"/>
</dbReference>
<dbReference type="InterPro" id="IPR041588">
    <property type="entry name" value="Integrase_H2C2"/>
</dbReference>
<evidence type="ECO:0000256" key="3">
    <source>
        <dbReference type="ARBA" id="ARBA00022722"/>
    </source>
</evidence>
<proteinExistence type="predicted"/>
<evidence type="ECO:0000259" key="7">
    <source>
        <dbReference type="Pfam" id="PF17917"/>
    </source>
</evidence>
<dbReference type="InterPro" id="IPR012337">
    <property type="entry name" value="RNaseH-like_sf"/>
</dbReference>
<keyword evidence="3" id="KW-0540">Nuclease</keyword>
<dbReference type="PANTHER" id="PTHR37984:SF5">
    <property type="entry name" value="PROTEIN NYNRIN-LIKE"/>
    <property type="match status" value="1"/>
</dbReference>
<feature type="domain" description="Integrase zinc-binding" evidence="8">
    <location>
        <begin position="335"/>
        <end position="390"/>
    </location>
</feature>
<evidence type="ECO:0000256" key="6">
    <source>
        <dbReference type="ARBA" id="ARBA00022918"/>
    </source>
</evidence>
<dbReference type="Gene3D" id="3.30.420.10">
    <property type="entry name" value="Ribonuclease H-like superfamily/Ribonuclease H"/>
    <property type="match status" value="2"/>
</dbReference>
<dbReference type="SUPFAM" id="SSF53098">
    <property type="entry name" value="Ribonuclease H-like"/>
    <property type="match status" value="1"/>
</dbReference>
<keyword evidence="4" id="KW-0255">Endonuclease</keyword>
<reference evidence="9" key="1">
    <citation type="submission" date="2022-03" db="EMBL/GenBank/DDBJ databases">
        <title>Draft genome sequence of Aduncisulcus paluster, a free-living microaerophilic Fornicata.</title>
        <authorList>
            <person name="Yuyama I."/>
            <person name="Kume K."/>
            <person name="Tamura T."/>
            <person name="Inagaki Y."/>
            <person name="Hashimoto T."/>
        </authorList>
    </citation>
    <scope>NUCLEOTIDE SEQUENCE</scope>
    <source>
        <strain evidence="9">NY0171</strain>
    </source>
</reference>
<evidence type="ECO:0000259" key="8">
    <source>
        <dbReference type="Pfam" id="PF17921"/>
    </source>
</evidence>
<feature type="domain" description="Reverse transcriptase RNase H-like" evidence="7">
    <location>
        <begin position="155"/>
        <end position="257"/>
    </location>
</feature>
<keyword evidence="6" id="KW-0695">RNA-directed DNA polymerase</keyword>
<dbReference type="CDD" id="cd09274">
    <property type="entry name" value="RNase_HI_RT_Ty3"/>
    <property type="match status" value="1"/>
</dbReference>
<dbReference type="EMBL" id="BQXS01009714">
    <property type="protein sequence ID" value="GKT31671.1"/>
    <property type="molecule type" value="Genomic_DNA"/>
</dbReference>
<keyword evidence="1" id="KW-0808">Transferase</keyword>